<name>A0A1M5SLY8_9ALTE</name>
<dbReference type="AlphaFoldDB" id="A0A1M5SLY8"/>
<dbReference type="OrthoDB" id="9899922at2"/>
<evidence type="ECO:0000313" key="2">
    <source>
        <dbReference type="Proteomes" id="UP000184520"/>
    </source>
</evidence>
<dbReference type="RefSeq" id="WP_073325374.1">
    <property type="nucleotide sequence ID" value="NZ_FQWD01000010.1"/>
</dbReference>
<gene>
    <name evidence="1" type="ORF">SAMN05216361_0027</name>
</gene>
<reference evidence="2" key="1">
    <citation type="submission" date="2016-11" db="EMBL/GenBank/DDBJ databases">
        <authorList>
            <person name="Varghese N."/>
            <person name="Submissions S."/>
        </authorList>
    </citation>
    <scope>NUCLEOTIDE SEQUENCE [LARGE SCALE GENOMIC DNA]</scope>
    <source>
        <strain evidence="2">CGMCC 1.8995</strain>
    </source>
</reference>
<protein>
    <submittedName>
        <fullName evidence="1">Uncharacterized protein</fullName>
    </submittedName>
</protein>
<proteinExistence type="predicted"/>
<evidence type="ECO:0000313" key="1">
    <source>
        <dbReference type="EMBL" id="SHH39561.1"/>
    </source>
</evidence>
<sequence length="154" mass="16666">MITTRSLILTPVPTDIGLQAAQRPDVLYFLKQQSLVVPVSVLREAQEAKDPTTLSDADWALHAVCHEYLGHPISTIPLQVKAAIAKEVTVPQQPSLPAAIAQCLVALKHYLVMAVQRSYTKPGTQVLSTDSKTTLMLGESGTPVTGKASTDFYR</sequence>
<accession>A0A1M5SLY8</accession>
<dbReference type="EMBL" id="FQWD01000010">
    <property type="protein sequence ID" value="SHH39561.1"/>
    <property type="molecule type" value="Genomic_DNA"/>
</dbReference>
<organism evidence="1 2">
    <name type="scientific">Marisediminitalea aggregata</name>
    <dbReference type="NCBI Taxonomy" id="634436"/>
    <lineage>
        <taxon>Bacteria</taxon>
        <taxon>Pseudomonadati</taxon>
        <taxon>Pseudomonadota</taxon>
        <taxon>Gammaproteobacteria</taxon>
        <taxon>Alteromonadales</taxon>
        <taxon>Alteromonadaceae</taxon>
        <taxon>Marisediminitalea</taxon>
    </lineage>
</organism>
<dbReference type="STRING" id="634436.SAMN05216361_0027"/>
<keyword evidence="2" id="KW-1185">Reference proteome</keyword>
<dbReference type="Proteomes" id="UP000184520">
    <property type="component" value="Unassembled WGS sequence"/>
</dbReference>